<dbReference type="Pfam" id="PF00048">
    <property type="entry name" value="IL8"/>
    <property type="match status" value="1"/>
</dbReference>
<dbReference type="InterPro" id="IPR036048">
    <property type="entry name" value="Interleukin_8-like_sf"/>
</dbReference>
<protein>
    <submittedName>
        <fullName evidence="7">C-C motif chemokine 5-like</fullName>
    </submittedName>
</protein>
<keyword evidence="2" id="KW-0145">Chemotaxis</keyword>
<dbReference type="GO" id="GO:0030335">
    <property type="term" value="P:positive regulation of cell migration"/>
    <property type="evidence" value="ECO:0007669"/>
    <property type="project" value="TreeGrafter"/>
</dbReference>
<dbReference type="PANTHER" id="PTHR12015">
    <property type="entry name" value="SMALL INDUCIBLE CYTOKINE A"/>
    <property type="match status" value="1"/>
</dbReference>
<dbReference type="Gene3D" id="2.40.50.40">
    <property type="match status" value="1"/>
</dbReference>
<dbReference type="GO" id="GO:0006954">
    <property type="term" value="P:inflammatory response"/>
    <property type="evidence" value="ECO:0007669"/>
    <property type="project" value="TreeGrafter"/>
</dbReference>
<feature type="region of interest" description="Disordered" evidence="5">
    <location>
        <begin position="1"/>
        <end position="27"/>
    </location>
</feature>
<accession>A0A8C0UC36</accession>
<dbReference type="OrthoDB" id="8934837at2759"/>
<keyword evidence="3" id="KW-0202">Cytokine</keyword>
<comment type="similarity">
    <text evidence="1">Belongs to the intercrine beta (chemokine CC) family.</text>
</comment>
<dbReference type="Proteomes" id="UP000694410">
    <property type="component" value="Unplaced"/>
</dbReference>
<dbReference type="InterPro" id="IPR039809">
    <property type="entry name" value="Chemokine_b/g/d"/>
</dbReference>
<feature type="compositionally biased region" description="Basic and acidic residues" evidence="5">
    <location>
        <begin position="1"/>
        <end position="15"/>
    </location>
</feature>
<dbReference type="GO" id="GO:0070098">
    <property type="term" value="P:chemokine-mediated signaling pathway"/>
    <property type="evidence" value="ECO:0007669"/>
    <property type="project" value="TreeGrafter"/>
</dbReference>
<evidence type="ECO:0000256" key="2">
    <source>
        <dbReference type="ARBA" id="ARBA00022500"/>
    </source>
</evidence>
<reference evidence="7" key="2">
    <citation type="submission" date="2025-09" db="UniProtKB">
        <authorList>
            <consortium name="Ensembl"/>
        </authorList>
    </citation>
    <scope>IDENTIFICATION</scope>
</reference>
<evidence type="ECO:0000313" key="7">
    <source>
        <dbReference type="Ensembl" id="ENSCCEP00000005004.1"/>
    </source>
</evidence>
<dbReference type="GO" id="GO:0048245">
    <property type="term" value="P:eosinophil chemotaxis"/>
    <property type="evidence" value="ECO:0007669"/>
    <property type="project" value="TreeGrafter"/>
</dbReference>
<evidence type="ECO:0000256" key="4">
    <source>
        <dbReference type="ARBA" id="ARBA00022729"/>
    </source>
</evidence>
<organism evidence="7 8">
    <name type="scientific">Cyanistes caeruleus</name>
    <name type="common">Eurasian blue tit</name>
    <name type="synonym">Parus caeruleus</name>
    <dbReference type="NCBI Taxonomy" id="156563"/>
    <lineage>
        <taxon>Eukaryota</taxon>
        <taxon>Metazoa</taxon>
        <taxon>Chordata</taxon>
        <taxon>Craniata</taxon>
        <taxon>Vertebrata</taxon>
        <taxon>Euteleostomi</taxon>
        <taxon>Archelosauria</taxon>
        <taxon>Archosauria</taxon>
        <taxon>Dinosauria</taxon>
        <taxon>Saurischia</taxon>
        <taxon>Theropoda</taxon>
        <taxon>Coelurosauria</taxon>
        <taxon>Aves</taxon>
        <taxon>Neognathae</taxon>
        <taxon>Neoaves</taxon>
        <taxon>Telluraves</taxon>
        <taxon>Australaves</taxon>
        <taxon>Passeriformes</taxon>
        <taxon>Paridae</taxon>
        <taxon>Cyanistes</taxon>
    </lineage>
</organism>
<dbReference type="GO" id="GO:0005615">
    <property type="term" value="C:extracellular space"/>
    <property type="evidence" value="ECO:0007669"/>
    <property type="project" value="UniProtKB-KW"/>
</dbReference>
<gene>
    <name evidence="7" type="primary">LOC111937912</name>
</gene>
<dbReference type="PRINTS" id="PR00436">
    <property type="entry name" value="INTERLEUKIN8"/>
</dbReference>
<dbReference type="SMART" id="SM00199">
    <property type="entry name" value="SCY"/>
    <property type="match status" value="1"/>
</dbReference>
<evidence type="ECO:0000256" key="5">
    <source>
        <dbReference type="SAM" id="MobiDB-lite"/>
    </source>
</evidence>
<dbReference type="KEGG" id="ccae:111937912"/>
<dbReference type="FunFam" id="2.40.50.40:FF:000002">
    <property type="entry name" value="C-C motif chemokine"/>
    <property type="match status" value="1"/>
</dbReference>
<dbReference type="PANTHER" id="PTHR12015:SF103">
    <property type="entry name" value="C-C MOTIF CHEMOKINE 4-RELATED"/>
    <property type="match status" value="1"/>
</dbReference>
<dbReference type="CDD" id="cd00272">
    <property type="entry name" value="Chemokine_CC"/>
    <property type="match status" value="1"/>
</dbReference>
<dbReference type="GO" id="GO:0008009">
    <property type="term" value="F:chemokine activity"/>
    <property type="evidence" value="ECO:0007669"/>
    <property type="project" value="InterPro"/>
</dbReference>
<evidence type="ECO:0000256" key="1">
    <source>
        <dbReference type="ARBA" id="ARBA00010868"/>
    </source>
</evidence>
<feature type="domain" description="Chemokine interleukin-8-like" evidence="6">
    <location>
        <begin position="58"/>
        <end position="116"/>
    </location>
</feature>
<dbReference type="InterPro" id="IPR001811">
    <property type="entry name" value="Chemokine_IL8-like_dom"/>
</dbReference>
<evidence type="ECO:0000313" key="8">
    <source>
        <dbReference type="Proteomes" id="UP000694410"/>
    </source>
</evidence>
<dbReference type="GO" id="GO:0048020">
    <property type="term" value="F:CCR chemokine receptor binding"/>
    <property type="evidence" value="ECO:0007669"/>
    <property type="project" value="TreeGrafter"/>
</dbReference>
<evidence type="ECO:0000256" key="3">
    <source>
        <dbReference type="ARBA" id="ARBA00022514"/>
    </source>
</evidence>
<dbReference type="AlphaFoldDB" id="A0A8C0UC36"/>
<keyword evidence="4" id="KW-0732">Signal</keyword>
<dbReference type="RefSeq" id="XP_023795252.1">
    <property type="nucleotide sequence ID" value="XM_023939484.1"/>
</dbReference>
<proteinExistence type="inferred from homology"/>
<dbReference type="GO" id="GO:0061844">
    <property type="term" value="P:antimicrobial humoral immune response mediated by antimicrobial peptide"/>
    <property type="evidence" value="ECO:0007669"/>
    <property type="project" value="TreeGrafter"/>
</dbReference>
<keyword evidence="8" id="KW-1185">Reference proteome</keyword>
<reference evidence="7" key="1">
    <citation type="submission" date="2025-08" db="UniProtKB">
        <authorList>
            <consortium name="Ensembl"/>
        </authorList>
    </citation>
    <scope>IDENTIFICATION</scope>
</reference>
<dbReference type="SUPFAM" id="SSF54117">
    <property type="entry name" value="Interleukin 8-like chemokines"/>
    <property type="match status" value="1"/>
</dbReference>
<sequence length="121" mass="13096">MGIKGEHGPRGRRESPAASPDSSSDRTLSTMKVLAATLVTLLLLATCSPSEGHLDGVPSTCCFSYQKQPIPRRRVSSVFITSSSCTQRGVIVVTKKDKQVCADPRAPWVQELLKHFQSLGN</sequence>
<evidence type="ECO:0000259" key="6">
    <source>
        <dbReference type="SMART" id="SM00199"/>
    </source>
</evidence>
<dbReference type="Ensembl" id="ENSCCET00000008272.1">
    <property type="protein sequence ID" value="ENSCCEP00000005004.1"/>
    <property type="gene ID" value="ENSCCEG00000005496.1"/>
</dbReference>
<name>A0A8C0UC36_CYACU</name>
<dbReference type="GeneID" id="111937912"/>